<dbReference type="EMBL" id="CP068224">
    <property type="protein sequence ID" value="QQT56045.1"/>
    <property type="molecule type" value="Genomic_DNA"/>
</dbReference>
<organism evidence="1 2">
    <name type="scientific">Sphingobacterium multivorum</name>
    <dbReference type="NCBI Taxonomy" id="28454"/>
    <lineage>
        <taxon>Bacteria</taxon>
        <taxon>Pseudomonadati</taxon>
        <taxon>Bacteroidota</taxon>
        <taxon>Sphingobacteriia</taxon>
        <taxon>Sphingobacteriales</taxon>
        <taxon>Sphingobacteriaceae</taxon>
        <taxon>Sphingobacterium</taxon>
    </lineage>
</organism>
<name>A0ABX7CXH9_SPHMU</name>
<gene>
    <name evidence="1" type="ORF">I6I98_12620</name>
</gene>
<reference evidence="1 2" key="1">
    <citation type="submission" date="2021-01" db="EMBL/GenBank/DDBJ databases">
        <title>FDA dAtabase for Regulatory Grade micrObial Sequences (FDA-ARGOS): Supporting development and validation of Infectious Disease Dx tests.</title>
        <authorList>
            <person name="Sproer C."/>
            <person name="Gronow S."/>
            <person name="Severitt S."/>
            <person name="Schroder I."/>
            <person name="Tallon L."/>
            <person name="Sadzewicz L."/>
            <person name="Zhao X."/>
            <person name="Boylan J."/>
            <person name="Ott S."/>
            <person name="Bowen H."/>
            <person name="Vavikolanu K."/>
            <person name="Mehta A."/>
            <person name="Aluvathingal J."/>
            <person name="Nadendla S."/>
            <person name="Lowell S."/>
            <person name="Myers T."/>
            <person name="Yan Y."/>
            <person name="Sichtig H."/>
        </authorList>
    </citation>
    <scope>NUCLEOTIDE SEQUENCE [LARGE SCALE GENOMIC DNA]</scope>
    <source>
        <strain evidence="1 2">FDAARGOS_1141</strain>
    </source>
</reference>
<proteinExistence type="predicted"/>
<dbReference type="Proteomes" id="UP000595498">
    <property type="component" value="Chromosome"/>
</dbReference>
<keyword evidence="2" id="KW-1185">Reference proteome</keyword>
<sequence length="208" mass="23012">MKHLIITLALSWGTLAVFGQKQERSPLAKDLQIKIALQAAPADQREGAKVLGYNEKGEFVTLQEGTATNNLICLAPDYKSSVLYAYAYAYPKSLDPFMARGRELIAEGKRKQRDEIREAEHKAGKLPIPQTPTILYGYWGPLAKLNNTTGEIEGAQRRYVIYVPYAKAADIGLSSKPGLPGIPWLMDEGSYKAHIMINPENMGHSHGK</sequence>
<evidence type="ECO:0000313" key="2">
    <source>
        <dbReference type="Proteomes" id="UP000595498"/>
    </source>
</evidence>
<accession>A0ABX7CXH9</accession>
<protein>
    <submittedName>
        <fullName evidence="1">Uncharacterized protein</fullName>
    </submittedName>
</protein>
<evidence type="ECO:0000313" key="1">
    <source>
        <dbReference type="EMBL" id="QQT56045.1"/>
    </source>
</evidence>